<evidence type="ECO:0000256" key="5">
    <source>
        <dbReference type="ARBA" id="ARBA00022989"/>
    </source>
</evidence>
<sequence length="379" mass="40971">MDVEASQHGSPPTTTSSKTMQRLLVAINCVMLGLGVTGGQILSRLYFSKGGHRQWLSAWLQTGAWPLLLPPVVASYVRRRRQQRRDRISTTPAALLLTQTQPRILLSAAGIGLITGVSNLLYCWGLEFLPVSTSAILVSTQLAFTVLFAFLVVRLRLTAAAANAVALLTVGAAVLALHVSSDRPAGVTRSQYWLGFALTLGAALLYGLFLPLVELTYKLWDAAGGCGAVTTTTYALVVEIQLVIGFVATAFCTVGMIVNKDFQAIPREARQYELGEARYYTVLVWSAVLWQCFFLGAVGVIFCVHTLLAGILIAVFIPVTEVAAVIFLHEKFSSEKGVALVLSLWGLASYSYGEWSQARKAKKKREHAAAVEAQQPAAP</sequence>
<dbReference type="GO" id="GO:0022857">
    <property type="term" value="F:transmembrane transporter activity"/>
    <property type="evidence" value="ECO:0000318"/>
    <property type="project" value="GO_Central"/>
</dbReference>
<dbReference type="STRING" id="4558.C5X312"/>
<evidence type="ECO:0000313" key="8">
    <source>
        <dbReference type="EMBL" id="EER99040.2"/>
    </source>
</evidence>
<feature type="transmembrane region" description="Helical" evidence="7">
    <location>
        <begin position="23"/>
        <end position="46"/>
    </location>
</feature>
<evidence type="ECO:0000313" key="9">
    <source>
        <dbReference type="Proteomes" id="UP000000768"/>
    </source>
</evidence>
<dbReference type="GO" id="GO:0016020">
    <property type="term" value="C:membrane"/>
    <property type="evidence" value="ECO:0007669"/>
    <property type="project" value="UniProtKB-SubCell"/>
</dbReference>
<dbReference type="InterPro" id="IPR037185">
    <property type="entry name" value="EmrE-like"/>
</dbReference>
<dbReference type="Proteomes" id="UP000000768">
    <property type="component" value="Chromosome 2"/>
</dbReference>
<feature type="transmembrane region" description="Helical" evidence="7">
    <location>
        <begin position="128"/>
        <end position="153"/>
    </location>
</feature>
<dbReference type="ExpressionAtlas" id="C5X312">
    <property type="expression patterns" value="baseline and differential"/>
</dbReference>
<evidence type="ECO:0000256" key="6">
    <source>
        <dbReference type="ARBA" id="ARBA00023136"/>
    </source>
</evidence>
<keyword evidence="3 7" id="KW-0813">Transport</keyword>
<dbReference type="eggNOG" id="ENOG502QTN9">
    <property type="taxonomic scope" value="Eukaryota"/>
</dbReference>
<dbReference type="AlphaFoldDB" id="C5X312"/>
<accession>C5X312</accession>
<keyword evidence="5 7" id="KW-1133">Transmembrane helix</keyword>
<dbReference type="FunCoup" id="C5X312">
    <property type="interactions" value="7"/>
</dbReference>
<dbReference type="Pfam" id="PF16913">
    <property type="entry name" value="PUNUT"/>
    <property type="match status" value="1"/>
</dbReference>
<feature type="transmembrane region" description="Helical" evidence="7">
    <location>
        <begin position="242"/>
        <end position="258"/>
    </location>
</feature>
<dbReference type="PANTHER" id="PTHR31376">
    <property type="entry name" value="OS09G0467300 PROTEIN-RELATED"/>
    <property type="match status" value="1"/>
</dbReference>
<organism evidence="8 9">
    <name type="scientific">Sorghum bicolor</name>
    <name type="common">Sorghum</name>
    <name type="synonym">Sorghum vulgare</name>
    <dbReference type="NCBI Taxonomy" id="4558"/>
    <lineage>
        <taxon>Eukaryota</taxon>
        <taxon>Viridiplantae</taxon>
        <taxon>Streptophyta</taxon>
        <taxon>Embryophyta</taxon>
        <taxon>Tracheophyta</taxon>
        <taxon>Spermatophyta</taxon>
        <taxon>Magnoliopsida</taxon>
        <taxon>Liliopsida</taxon>
        <taxon>Poales</taxon>
        <taxon>Poaceae</taxon>
        <taxon>PACMAD clade</taxon>
        <taxon>Panicoideae</taxon>
        <taxon>Andropogonodae</taxon>
        <taxon>Andropogoneae</taxon>
        <taxon>Sorghinae</taxon>
        <taxon>Sorghum</taxon>
    </lineage>
</organism>
<evidence type="ECO:0000256" key="4">
    <source>
        <dbReference type="ARBA" id="ARBA00022692"/>
    </source>
</evidence>
<keyword evidence="9" id="KW-1185">Reference proteome</keyword>
<gene>
    <name evidence="8" type="ORF">SORBI_3002G231900</name>
</gene>
<dbReference type="Gramene" id="EER99040">
    <property type="protein sequence ID" value="EER99040"/>
    <property type="gene ID" value="SORBI_3002G231900"/>
</dbReference>
<reference evidence="8 9" key="1">
    <citation type="journal article" date="2009" name="Nature">
        <title>The Sorghum bicolor genome and the diversification of grasses.</title>
        <authorList>
            <person name="Paterson A.H."/>
            <person name="Bowers J.E."/>
            <person name="Bruggmann R."/>
            <person name="Dubchak I."/>
            <person name="Grimwood J."/>
            <person name="Gundlach H."/>
            <person name="Haberer G."/>
            <person name="Hellsten U."/>
            <person name="Mitros T."/>
            <person name="Poliakov A."/>
            <person name="Schmutz J."/>
            <person name="Spannagl M."/>
            <person name="Tang H."/>
            <person name="Wang X."/>
            <person name="Wicker T."/>
            <person name="Bharti A.K."/>
            <person name="Chapman J."/>
            <person name="Feltus F.A."/>
            <person name="Gowik U."/>
            <person name="Grigoriev I.V."/>
            <person name="Lyons E."/>
            <person name="Maher C.A."/>
            <person name="Martis M."/>
            <person name="Narechania A."/>
            <person name="Otillar R.P."/>
            <person name="Penning B.W."/>
            <person name="Salamov A.A."/>
            <person name="Wang Y."/>
            <person name="Zhang L."/>
            <person name="Carpita N.C."/>
            <person name="Freeling M."/>
            <person name="Gingle A.R."/>
            <person name="Hash C.T."/>
            <person name="Keller B."/>
            <person name="Klein P."/>
            <person name="Kresovich S."/>
            <person name="McCann M.C."/>
            <person name="Ming R."/>
            <person name="Peterson D.G."/>
            <person name="Mehboob-ur-Rahman"/>
            <person name="Ware D."/>
            <person name="Westhoff P."/>
            <person name="Mayer K.F."/>
            <person name="Messing J."/>
            <person name="Rokhsar D.S."/>
        </authorList>
    </citation>
    <scope>NUCLEOTIDE SEQUENCE [LARGE SCALE GENOMIC DNA]</scope>
    <source>
        <strain evidence="9">cv. BTx623</strain>
    </source>
</reference>
<feature type="transmembrane region" description="Helical" evidence="7">
    <location>
        <begin position="58"/>
        <end position="77"/>
    </location>
</feature>
<evidence type="ECO:0000256" key="1">
    <source>
        <dbReference type="ARBA" id="ARBA00004141"/>
    </source>
</evidence>
<feature type="transmembrane region" description="Helical" evidence="7">
    <location>
        <begin position="160"/>
        <end position="180"/>
    </location>
</feature>
<comment type="subcellular location">
    <subcellularLocation>
        <location evidence="1 7">Membrane</location>
        <topology evidence="1 7">Multi-pass membrane protein</topology>
    </subcellularLocation>
</comment>
<name>C5X312_SORBI</name>
<dbReference type="EMBL" id="CM000761">
    <property type="protein sequence ID" value="EER99040.2"/>
    <property type="molecule type" value="Genomic_DNA"/>
</dbReference>
<keyword evidence="4 7" id="KW-0812">Transmembrane</keyword>
<dbReference type="SUPFAM" id="SSF103481">
    <property type="entry name" value="Multidrug resistance efflux transporter EmrE"/>
    <property type="match status" value="1"/>
</dbReference>
<dbReference type="OrthoDB" id="1865379at2759"/>
<evidence type="ECO:0000256" key="2">
    <source>
        <dbReference type="ARBA" id="ARBA00006213"/>
    </source>
</evidence>
<dbReference type="InterPro" id="IPR030182">
    <property type="entry name" value="PUP_plant"/>
</dbReference>
<dbReference type="KEGG" id="sbi:8083256"/>
<reference evidence="9" key="2">
    <citation type="journal article" date="2018" name="Plant J.">
        <title>The Sorghum bicolor reference genome: improved assembly, gene annotations, a transcriptome atlas, and signatures of genome organization.</title>
        <authorList>
            <person name="McCormick R.F."/>
            <person name="Truong S.K."/>
            <person name="Sreedasyam A."/>
            <person name="Jenkins J."/>
            <person name="Shu S."/>
            <person name="Sims D."/>
            <person name="Kennedy M."/>
            <person name="Amirebrahimi M."/>
            <person name="Weers B.D."/>
            <person name="McKinley B."/>
            <person name="Mattison A."/>
            <person name="Morishige D.T."/>
            <person name="Grimwood J."/>
            <person name="Schmutz J."/>
            <person name="Mullet J.E."/>
        </authorList>
    </citation>
    <scope>NUCLEOTIDE SEQUENCE [LARGE SCALE GENOMIC DNA]</scope>
    <source>
        <strain evidence="9">cv. BTx623</strain>
    </source>
</reference>
<proteinExistence type="inferred from homology"/>
<protein>
    <recommendedName>
        <fullName evidence="7">Probable purine permease</fullName>
    </recommendedName>
</protein>
<dbReference type="GO" id="GO:0015211">
    <property type="term" value="F:purine nucleoside transmembrane transporter activity"/>
    <property type="evidence" value="ECO:0007669"/>
    <property type="project" value="UniProtKB-UniRule"/>
</dbReference>
<evidence type="ECO:0000256" key="3">
    <source>
        <dbReference type="ARBA" id="ARBA00022448"/>
    </source>
</evidence>
<dbReference type="HOGENOM" id="CLU_072696_0_0_1"/>
<evidence type="ECO:0000256" key="7">
    <source>
        <dbReference type="RuleBase" id="RU368015"/>
    </source>
</evidence>
<feature type="transmembrane region" description="Helical" evidence="7">
    <location>
        <begin position="104"/>
        <end position="122"/>
    </location>
</feature>
<dbReference type="InParanoid" id="C5X312"/>
<feature type="transmembrane region" description="Helical" evidence="7">
    <location>
        <begin position="192"/>
        <end position="212"/>
    </location>
</feature>
<comment type="caution">
    <text evidence="7">Lacks conserved residue(s) required for the propagation of feature annotation.</text>
</comment>
<feature type="transmembrane region" description="Helical" evidence="7">
    <location>
        <begin position="308"/>
        <end position="328"/>
    </location>
</feature>
<dbReference type="GO" id="GO:0005345">
    <property type="term" value="F:purine nucleobase transmembrane transporter activity"/>
    <property type="evidence" value="ECO:0007669"/>
    <property type="project" value="UniProtKB-UniRule"/>
</dbReference>
<dbReference type="PANTHER" id="PTHR31376:SF105">
    <property type="entry name" value="PURINE PERMEASE-RELATED"/>
    <property type="match status" value="1"/>
</dbReference>
<feature type="transmembrane region" description="Helical" evidence="7">
    <location>
        <begin position="279"/>
        <end position="302"/>
    </location>
</feature>
<keyword evidence="6 7" id="KW-0472">Membrane</keyword>
<comment type="similarity">
    <text evidence="2 7">Belongs to the purine permeases (TC 2.A.7.14) family.</text>
</comment>